<dbReference type="InterPro" id="IPR018253">
    <property type="entry name" value="DnaJ_domain_CS"/>
</dbReference>
<dbReference type="Gene3D" id="1.10.287.110">
    <property type="entry name" value="DnaJ domain"/>
    <property type="match status" value="1"/>
</dbReference>
<evidence type="ECO:0000259" key="3">
    <source>
        <dbReference type="PROSITE" id="PS50076"/>
    </source>
</evidence>
<feature type="region of interest" description="Disordered" evidence="1">
    <location>
        <begin position="66"/>
        <end position="207"/>
    </location>
</feature>
<feature type="domain" description="J" evidence="3">
    <location>
        <begin position="4"/>
        <end position="68"/>
    </location>
</feature>
<evidence type="ECO:0000256" key="1">
    <source>
        <dbReference type="SAM" id="MobiDB-lite"/>
    </source>
</evidence>
<dbReference type="Proteomes" id="UP000199607">
    <property type="component" value="Unassembled WGS sequence"/>
</dbReference>
<keyword evidence="5" id="KW-1185">Reference proteome</keyword>
<dbReference type="PANTHER" id="PTHR43096">
    <property type="entry name" value="DNAJ HOMOLOG 1, MITOCHONDRIAL-RELATED"/>
    <property type="match status" value="1"/>
</dbReference>
<reference evidence="5" key="1">
    <citation type="submission" date="2016-10" db="EMBL/GenBank/DDBJ databases">
        <authorList>
            <person name="Varghese N."/>
            <person name="Submissions S."/>
        </authorList>
    </citation>
    <scope>NUCLEOTIDE SEQUENCE [LARGE SCALE GENOMIC DNA]</scope>
    <source>
        <strain evidence="5">CGMCC 1.7738</strain>
    </source>
</reference>
<feature type="transmembrane region" description="Helical" evidence="2">
    <location>
        <begin position="303"/>
        <end position="319"/>
    </location>
</feature>
<dbReference type="InterPro" id="IPR001623">
    <property type="entry name" value="DnaJ_domain"/>
</dbReference>
<dbReference type="AlphaFoldDB" id="A0A1I4ESU5"/>
<dbReference type="STRING" id="553466.SAMN04487950_2312"/>
<organism evidence="4 5">
    <name type="scientific">Halogranum rubrum</name>
    <dbReference type="NCBI Taxonomy" id="553466"/>
    <lineage>
        <taxon>Archaea</taxon>
        <taxon>Methanobacteriati</taxon>
        <taxon>Methanobacteriota</taxon>
        <taxon>Stenosarchaea group</taxon>
        <taxon>Halobacteria</taxon>
        <taxon>Halobacteriales</taxon>
        <taxon>Haloferacaceae</taxon>
    </lineage>
</organism>
<dbReference type="RefSeq" id="WP_089869455.1">
    <property type="nucleotide sequence ID" value="NZ_FOTC01000002.1"/>
</dbReference>
<sequence length="357" mass="37865">MPENFYDLLGVDEDATKTDLKRAYRQRAREYHPDVNADDRAGTQFKTVRRAYDVLRDETERSAYDRLGHETYVRKRMNGLPSSPGESATTSASASASSSTQSSSSSQSSNASTTSSSSTSSQSSKTSKQSKQSKQSKTSKSSRAQSSQRSTSSQSASNSSSSGRRTRQQSTASRSSTSPSGQTGTDRTTSSRTTRTSSTTQSSSGRRTRLRNRWLGVFLALSIYVAGFAQFVAANLSAIDALLARLTSDPASALTAGWGFGDPTAYVQTLVADPSLVLLFPLGAVLLPVALATTVLKFGRGAAWFYLLGAVGPLVGFAAGPVLPEMAGVDLALFVVLPLLAALVFLGDVGRYLVATR</sequence>
<dbReference type="GO" id="GO:0042026">
    <property type="term" value="P:protein refolding"/>
    <property type="evidence" value="ECO:0007669"/>
    <property type="project" value="TreeGrafter"/>
</dbReference>
<proteinExistence type="predicted"/>
<accession>A0A1I4ESU5</accession>
<dbReference type="PANTHER" id="PTHR43096:SF58">
    <property type="entry name" value="CHAPERONE DNAJ-DOMAIN SUPERFAMILY PROTEIN"/>
    <property type="match status" value="1"/>
</dbReference>
<dbReference type="CDD" id="cd06257">
    <property type="entry name" value="DnaJ"/>
    <property type="match status" value="1"/>
</dbReference>
<evidence type="ECO:0000313" key="4">
    <source>
        <dbReference type="EMBL" id="SFL07617.1"/>
    </source>
</evidence>
<feature type="transmembrane region" description="Helical" evidence="2">
    <location>
        <begin position="331"/>
        <end position="354"/>
    </location>
</feature>
<evidence type="ECO:0000256" key="2">
    <source>
        <dbReference type="SAM" id="Phobius"/>
    </source>
</evidence>
<name>A0A1I4ESU5_9EURY</name>
<feature type="compositionally biased region" description="Low complexity" evidence="1">
    <location>
        <begin position="87"/>
        <end position="205"/>
    </location>
</feature>
<dbReference type="EMBL" id="FOTC01000002">
    <property type="protein sequence ID" value="SFL07617.1"/>
    <property type="molecule type" value="Genomic_DNA"/>
</dbReference>
<feature type="transmembrane region" description="Helical" evidence="2">
    <location>
        <begin position="214"/>
        <end position="233"/>
    </location>
</feature>
<dbReference type="InterPro" id="IPR036869">
    <property type="entry name" value="J_dom_sf"/>
</dbReference>
<gene>
    <name evidence="4" type="ORF">SAMN04487950_2312</name>
</gene>
<dbReference type="PRINTS" id="PR00625">
    <property type="entry name" value="JDOMAIN"/>
</dbReference>
<protein>
    <submittedName>
        <fullName evidence="4">DnaJ domain-containing protein</fullName>
    </submittedName>
</protein>
<evidence type="ECO:0000313" key="5">
    <source>
        <dbReference type="Proteomes" id="UP000199607"/>
    </source>
</evidence>
<keyword evidence="2" id="KW-1133">Transmembrane helix</keyword>
<keyword evidence="2" id="KW-0812">Transmembrane</keyword>
<feature type="transmembrane region" description="Helical" evidence="2">
    <location>
        <begin position="276"/>
        <end position="296"/>
    </location>
</feature>
<dbReference type="Pfam" id="PF00226">
    <property type="entry name" value="DnaJ"/>
    <property type="match status" value="1"/>
</dbReference>
<dbReference type="SUPFAM" id="SSF46565">
    <property type="entry name" value="Chaperone J-domain"/>
    <property type="match status" value="1"/>
</dbReference>
<dbReference type="GO" id="GO:0051082">
    <property type="term" value="F:unfolded protein binding"/>
    <property type="evidence" value="ECO:0007669"/>
    <property type="project" value="TreeGrafter"/>
</dbReference>
<dbReference type="GO" id="GO:0005737">
    <property type="term" value="C:cytoplasm"/>
    <property type="evidence" value="ECO:0007669"/>
    <property type="project" value="TreeGrafter"/>
</dbReference>
<dbReference type="PROSITE" id="PS50076">
    <property type="entry name" value="DNAJ_2"/>
    <property type="match status" value="1"/>
</dbReference>
<dbReference type="PROSITE" id="PS00636">
    <property type="entry name" value="DNAJ_1"/>
    <property type="match status" value="1"/>
</dbReference>
<dbReference type="SMART" id="SM00271">
    <property type="entry name" value="DnaJ"/>
    <property type="match status" value="1"/>
</dbReference>
<keyword evidence="2" id="KW-0472">Membrane</keyword>